<evidence type="ECO:0000313" key="2">
    <source>
        <dbReference type="EMBL" id="AUM75877.1"/>
    </source>
</evidence>
<proteinExistence type="predicted"/>
<keyword evidence="3" id="KW-1185">Reference proteome</keyword>
<dbReference type="KEGG" id="paru:CYR75_15775"/>
<accession>A0A2K9MJS0</accession>
<evidence type="ECO:0000313" key="3">
    <source>
        <dbReference type="Proteomes" id="UP000234882"/>
    </source>
</evidence>
<reference evidence="2 3" key="1">
    <citation type="submission" date="2017-12" db="EMBL/GenBank/DDBJ databases">
        <title>Genomic analysis of Paracoccus sp. CBA4604.</title>
        <authorList>
            <person name="Roh S.W."/>
            <person name="Kim J.Y."/>
            <person name="Kim J.S."/>
        </authorList>
    </citation>
    <scope>NUCLEOTIDE SEQUENCE [LARGE SCALE GENOMIC DNA]</scope>
    <source>
        <strain evidence="2 3">CBA4604</strain>
        <plasmid evidence="3">pcba4604-02</plasmid>
    </source>
</reference>
<dbReference type="AlphaFoldDB" id="A0A2K9MJS0"/>
<sequence>MDLHSSATPLRLPKEGETLLSGQLRHDQKLDRITNLLLDLLNKPNPEQQDLGQRLVNVLIIIEKEVTAQRQEREALKKEITALNDRLQSQDKMLAAICTQLGTPLA</sequence>
<dbReference type="Proteomes" id="UP000234882">
    <property type="component" value="Plasmid pCBA4604-02"/>
</dbReference>
<dbReference type="RefSeq" id="WP_101501212.1">
    <property type="nucleotide sequence ID" value="NZ_CP025585.1"/>
</dbReference>
<organism evidence="2 3">
    <name type="scientific">Paracoccus jeotgali</name>
    <dbReference type="NCBI Taxonomy" id="2065379"/>
    <lineage>
        <taxon>Bacteria</taxon>
        <taxon>Pseudomonadati</taxon>
        <taxon>Pseudomonadota</taxon>
        <taxon>Alphaproteobacteria</taxon>
        <taxon>Rhodobacterales</taxon>
        <taxon>Paracoccaceae</taxon>
        <taxon>Paracoccus</taxon>
    </lineage>
</organism>
<keyword evidence="1" id="KW-0175">Coiled coil</keyword>
<evidence type="ECO:0000256" key="1">
    <source>
        <dbReference type="SAM" id="Coils"/>
    </source>
</evidence>
<name>A0A2K9MJS0_9RHOB</name>
<protein>
    <submittedName>
        <fullName evidence="2">Uncharacterized protein</fullName>
    </submittedName>
</protein>
<keyword evidence="2" id="KW-0614">Plasmid</keyword>
<geneLocation type="plasmid" evidence="3">
    <name>pcba4604-02</name>
</geneLocation>
<gene>
    <name evidence="2" type="ORF">CYR75_15775</name>
</gene>
<feature type="coiled-coil region" evidence="1">
    <location>
        <begin position="59"/>
        <end position="93"/>
    </location>
</feature>
<dbReference type="EMBL" id="CP025585">
    <property type="protein sequence ID" value="AUM75877.1"/>
    <property type="molecule type" value="Genomic_DNA"/>
</dbReference>